<dbReference type="PANTHER" id="PTHR12461:SF105">
    <property type="entry name" value="HYPOXIA-INDUCIBLE FACTOR 1-ALPHA INHIBITOR"/>
    <property type="match status" value="1"/>
</dbReference>
<dbReference type="Gene3D" id="2.60.120.650">
    <property type="entry name" value="Cupin"/>
    <property type="match status" value="1"/>
</dbReference>
<dbReference type="Proteomes" id="UP001549164">
    <property type="component" value="Unassembled WGS sequence"/>
</dbReference>
<keyword evidence="2" id="KW-0689">Ribosomal protein</keyword>
<evidence type="ECO:0000313" key="2">
    <source>
        <dbReference type="EMBL" id="MET3600730.1"/>
    </source>
</evidence>
<organism evidence="2 3">
    <name type="scientific">Martelella mangrovi</name>
    <dbReference type="NCBI Taxonomy" id="1397477"/>
    <lineage>
        <taxon>Bacteria</taxon>
        <taxon>Pseudomonadati</taxon>
        <taxon>Pseudomonadota</taxon>
        <taxon>Alphaproteobacteria</taxon>
        <taxon>Hyphomicrobiales</taxon>
        <taxon>Aurantimonadaceae</taxon>
        <taxon>Martelella</taxon>
    </lineage>
</organism>
<comment type="caution">
    <text evidence="2">The sequence shown here is derived from an EMBL/GenBank/DDBJ whole genome shotgun (WGS) entry which is preliminary data.</text>
</comment>
<gene>
    <name evidence="2" type="ORF">ABID12_002681</name>
</gene>
<feature type="domain" description="JmjC" evidence="1">
    <location>
        <begin position="96"/>
        <end position="259"/>
    </location>
</feature>
<evidence type="ECO:0000313" key="3">
    <source>
        <dbReference type="Proteomes" id="UP001549164"/>
    </source>
</evidence>
<dbReference type="EMBL" id="JBEPLY010000009">
    <property type="protein sequence ID" value="MET3600730.1"/>
    <property type="molecule type" value="Genomic_DNA"/>
</dbReference>
<dbReference type="RefSeq" id="WP_354434616.1">
    <property type="nucleotide sequence ID" value="NZ_JBEPLY010000009.1"/>
</dbReference>
<proteinExistence type="predicted"/>
<dbReference type="PROSITE" id="PS51184">
    <property type="entry name" value="JMJC"/>
    <property type="match status" value="1"/>
</dbReference>
<name>A0ABV2ICS9_9HYPH</name>
<dbReference type="SMART" id="SM00558">
    <property type="entry name" value="JmjC"/>
    <property type="match status" value="1"/>
</dbReference>
<reference evidence="2 3" key="1">
    <citation type="submission" date="2024-06" db="EMBL/GenBank/DDBJ databases">
        <title>Genomic Encyclopedia of Type Strains, Phase IV (KMG-IV): sequencing the most valuable type-strain genomes for metagenomic binning, comparative biology and taxonomic classification.</title>
        <authorList>
            <person name="Goeker M."/>
        </authorList>
    </citation>
    <scope>NUCLEOTIDE SEQUENCE [LARGE SCALE GENOMIC DNA]</scope>
    <source>
        <strain evidence="2 3">DSM 28102</strain>
    </source>
</reference>
<sequence length="329" mass="37421">MTAMKSSYIDEIMKPYSLTTFRDEYWEKKPFFVHNRGRVWPFTDLIDLLKSPEELTKHYGSLVTAFGSAIVDLKEGLANRMLVPGQRAVELYKEGCTLEFDHLDQHIPQLRDMLDEFRTTMGMPTGTFTKSVSYMSPSSSGLDMHFDAFSNFVFQLEGSKTWWFKPNENAPFPLQHYELDEYPYVPEDLREYWTGTPPAAPPNEDTDYLAVHMEPGSFLYVPRGWWHGTKASGSSISLNLTFSQPTWLDLALYVVRKRLSRSPIWREAAEGFEPNGEGAAGARAKDLAARIIDDIGDISASDLTGAQTMEHDSYQIANAVMRQTTELQL</sequence>
<dbReference type="SUPFAM" id="SSF51197">
    <property type="entry name" value="Clavaminate synthase-like"/>
    <property type="match status" value="1"/>
</dbReference>
<protein>
    <submittedName>
        <fullName evidence="2">Ribosomal protein L16 Arg81 hydroxylase</fullName>
    </submittedName>
</protein>
<dbReference type="InterPro" id="IPR003347">
    <property type="entry name" value="JmjC_dom"/>
</dbReference>
<evidence type="ECO:0000259" key="1">
    <source>
        <dbReference type="PROSITE" id="PS51184"/>
    </source>
</evidence>
<accession>A0ABV2ICS9</accession>
<dbReference type="PANTHER" id="PTHR12461">
    <property type="entry name" value="HYPOXIA-INDUCIBLE FACTOR 1 ALPHA INHIBITOR-RELATED"/>
    <property type="match status" value="1"/>
</dbReference>
<keyword evidence="3" id="KW-1185">Reference proteome</keyword>
<keyword evidence="2" id="KW-0687">Ribonucleoprotein</keyword>
<dbReference type="Pfam" id="PF08007">
    <property type="entry name" value="JmjC_2"/>
    <property type="match status" value="1"/>
</dbReference>
<dbReference type="GO" id="GO:0005840">
    <property type="term" value="C:ribosome"/>
    <property type="evidence" value="ECO:0007669"/>
    <property type="project" value="UniProtKB-KW"/>
</dbReference>